<dbReference type="EMBL" id="LR796757">
    <property type="protein sequence ID" value="CAB4163305.1"/>
    <property type="molecule type" value="Genomic_DNA"/>
</dbReference>
<gene>
    <name evidence="1" type="ORF">UFOVP339_34</name>
    <name evidence="2" type="ORF">UFOVP807_7</name>
</gene>
<evidence type="ECO:0000313" key="2">
    <source>
        <dbReference type="EMBL" id="CAB4163305.1"/>
    </source>
</evidence>
<accession>A0A6J5P286</accession>
<protein>
    <submittedName>
        <fullName evidence="2">Uncharacterized protein</fullName>
    </submittedName>
</protein>
<reference evidence="2" key="1">
    <citation type="submission" date="2020-04" db="EMBL/GenBank/DDBJ databases">
        <authorList>
            <person name="Chiriac C."/>
            <person name="Salcher M."/>
            <person name="Ghai R."/>
            <person name="Kavagutti S V."/>
        </authorList>
    </citation>
    <scope>NUCLEOTIDE SEQUENCE</scope>
</reference>
<organism evidence="2">
    <name type="scientific">uncultured Caudovirales phage</name>
    <dbReference type="NCBI Taxonomy" id="2100421"/>
    <lineage>
        <taxon>Viruses</taxon>
        <taxon>Duplodnaviria</taxon>
        <taxon>Heunggongvirae</taxon>
        <taxon>Uroviricota</taxon>
        <taxon>Caudoviricetes</taxon>
        <taxon>Peduoviridae</taxon>
        <taxon>Maltschvirus</taxon>
        <taxon>Maltschvirus maltsch</taxon>
    </lineage>
</organism>
<sequence length="73" mass="7864">MSEYIRTPNPPLVQVVIPKGFAAFLDLAGKKCLGIKEFTRPAISKSAAPVIFKPTRAELDAELAKRGVEQPAA</sequence>
<dbReference type="EMBL" id="LR796355">
    <property type="protein sequence ID" value="CAB4139299.1"/>
    <property type="molecule type" value="Genomic_DNA"/>
</dbReference>
<proteinExistence type="predicted"/>
<name>A0A6J5P286_9CAUD</name>
<evidence type="ECO:0000313" key="1">
    <source>
        <dbReference type="EMBL" id="CAB4139299.1"/>
    </source>
</evidence>